<feature type="transmembrane region" description="Helical" evidence="5">
    <location>
        <begin position="375"/>
        <end position="396"/>
    </location>
</feature>
<dbReference type="Pfam" id="PF07690">
    <property type="entry name" value="MFS_1"/>
    <property type="match status" value="1"/>
</dbReference>
<feature type="transmembrane region" description="Helical" evidence="5">
    <location>
        <begin position="244"/>
        <end position="265"/>
    </location>
</feature>
<protein>
    <submittedName>
        <fullName evidence="7">Putative organic cation transporter protein-like</fullName>
    </submittedName>
</protein>
<evidence type="ECO:0000259" key="6">
    <source>
        <dbReference type="PROSITE" id="PS50850"/>
    </source>
</evidence>
<evidence type="ECO:0000256" key="5">
    <source>
        <dbReference type="SAM" id="Phobius"/>
    </source>
</evidence>
<feature type="transmembrane region" description="Helical" evidence="5">
    <location>
        <begin position="342"/>
        <end position="363"/>
    </location>
</feature>
<organism evidence="7 8">
    <name type="scientific">Penaeus vannamei</name>
    <name type="common">Whiteleg shrimp</name>
    <name type="synonym">Litopenaeus vannamei</name>
    <dbReference type="NCBI Taxonomy" id="6689"/>
    <lineage>
        <taxon>Eukaryota</taxon>
        <taxon>Metazoa</taxon>
        <taxon>Ecdysozoa</taxon>
        <taxon>Arthropoda</taxon>
        <taxon>Crustacea</taxon>
        <taxon>Multicrustacea</taxon>
        <taxon>Malacostraca</taxon>
        <taxon>Eumalacostraca</taxon>
        <taxon>Eucarida</taxon>
        <taxon>Decapoda</taxon>
        <taxon>Dendrobranchiata</taxon>
        <taxon>Penaeoidea</taxon>
        <taxon>Penaeidae</taxon>
        <taxon>Penaeus</taxon>
    </lineage>
</organism>
<dbReference type="GO" id="GO:0016020">
    <property type="term" value="C:membrane"/>
    <property type="evidence" value="ECO:0007669"/>
    <property type="project" value="UniProtKB-SubCell"/>
</dbReference>
<feature type="transmembrane region" description="Helical" evidence="5">
    <location>
        <begin position="408"/>
        <end position="433"/>
    </location>
</feature>
<feature type="transmembrane region" description="Helical" evidence="5">
    <location>
        <begin position="140"/>
        <end position="156"/>
    </location>
</feature>
<comment type="subcellular location">
    <subcellularLocation>
        <location evidence="1">Membrane</location>
        <topology evidence="1">Multi-pass membrane protein</topology>
    </subcellularLocation>
</comment>
<keyword evidence="4 5" id="KW-0472">Membrane</keyword>
<dbReference type="InterPro" id="IPR036259">
    <property type="entry name" value="MFS_trans_sf"/>
</dbReference>
<dbReference type="OrthoDB" id="6348391at2759"/>
<evidence type="ECO:0000256" key="4">
    <source>
        <dbReference type="ARBA" id="ARBA00023136"/>
    </source>
</evidence>
<keyword evidence="8" id="KW-1185">Reference proteome</keyword>
<gene>
    <name evidence="7" type="ORF">C7M84_006616</name>
</gene>
<feature type="domain" description="Major facilitator superfamily (MFS) profile" evidence="6">
    <location>
        <begin position="58"/>
        <end position="514"/>
    </location>
</feature>
<dbReference type="InterPro" id="IPR020846">
    <property type="entry name" value="MFS_dom"/>
</dbReference>
<dbReference type="EMBL" id="QCYY01001840">
    <property type="protein sequence ID" value="ROT74859.1"/>
    <property type="molecule type" value="Genomic_DNA"/>
</dbReference>
<dbReference type="Gene3D" id="1.20.1250.20">
    <property type="entry name" value="MFS general substrate transporter like domains"/>
    <property type="match status" value="1"/>
</dbReference>
<comment type="caution">
    <text evidence="7">The sequence shown here is derived from an EMBL/GenBank/DDBJ whole genome shotgun (WGS) entry which is preliminary data.</text>
</comment>
<evidence type="ECO:0000256" key="1">
    <source>
        <dbReference type="ARBA" id="ARBA00004141"/>
    </source>
</evidence>
<dbReference type="PROSITE" id="PS50850">
    <property type="entry name" value="MFS"/>
    <property type="match status" value="1"/>
</dbReference>
<dbReference type="SUPFAM" id="SSF103473">
    <property type="entry name" value="MFS general substrate transporter"/>
    <property type="match status" value="1"/>
</dbReference>
<evidence type="ECO:0000313" key="8">
    <source>
        <dbReference type="Proteomes" id="UP000283509"/>
    </source>
</evidence>
<dbReference type="InterPro" id="IPR005828">
    <property type="entry name" value="MFS_sugar_transport-like"/>
</dbReference>
<keyword evidence="2 5" id="KW-0812">Transmembrane</keyword>
<evidence type="ECO:0000313" key="7">
    <source>
        <dbReference type="EMBL" id="ROT74859.1"/>
    </source>
</evidence>
<reference evidence="7 8" key="1">
    <citation type="submission" date="2018-04" db="EMBL/GenBank/DDBJ databases">
        <authorList>
            <person name="Zhang X."/>
            <person name="Yuan J."/>
            <person name="Li F."/>
            <person name="Xiang J."/>
        </authorList>
    </citation>
    <scope>NUCLEOTIDE SEQUENCE [LARGE SCALE GENOMIC DNA]</scope>
    <source>
        <tissue evidence="7">Muscle</tissue>
    </source>
</reference>
<feature type="transmembrane region" description="Helical" evidence="5">
    <location>
        <begin position="168"/>
        <end position="191"/>
    </location>
</feature>
<dbReference type="Proteomes" id="UP000283509">
    <property type="component" value="Unassembled WGS sequence"/>
</dbReference>
<name>A0A3R7N1P4_PENVA</name>
<reference evidence="7 8" key="2">
    <citation type="submission" date="2019-01" db="EMBL/GenBank/DDBJ databases">
        <title>The decoding of complex shrimp genome reveals the adaptation for benthos swimmer, frequently molting mechanism and breeding impact on genome.</title>
        <authorList>
            <person name="Sun Y."/>
            <person name="Gao Y."/>
            <person name="Yu Y."/>
        </authorList>
    </citation>
    <scope>NUCLEOTIDE SEQUENCE [LARGE SCALE GENOMIC DNA]</scope>
    <source>
        <tissue evidence="7">Muscle</tissue>
    </source>
</reference>
<dbReference type="PANTHER" id="PTHR24064">
    <property type="entry name" value="SOLUTE CARRIER FAMILY 22 MEMBER"/>
    <property type="match status" value="1"/>
</dbReference>
<dbReference type="Pfam" id="PF00083">
    <property type="entry name" value="Sugar_tr"/>
    <property type="match status" value="1"/>
</dbReference>
<proteinExistence type="predicted"/>
<dbReference type="InterPro" id="IPR011701">
    <property type="entry name" value="MFS"/>
</dbReference>
<evidence type="ECO:0000256" key="3">
    <source>
        <dbReference type="ARBA" id="ARBA00022989"/>
    </source>
</evidence>
<dbReference type="GO" id="GO:0022857">
    <property type="term" value="F:transmembrane transporter activity"/>
    <property type="evidence" value="ECO:0007669"/>
    <property type="project" value="InterPro"/>
</dbReference>
<keyword evidence="3 5" id="KW-1133">Transmembrane helix</keyword>
<evidence type="ECO:0000256" key="2">
    <source>
        <dbReference type="ARBA" id="ARBA00022692"/>
    </source>
</evidence>
<accession>A0A3R7N1P4</accession>
<dbReference type="AlphaFoldDB" id="A0A3R7N1P4"/>
<sequence length="538" mass="59682">MTSCPAWGLAAGTSCTSSPSLTVSCKLLSDHVPHPGRRLPRPRVDYTCRRPEGAHDAAAARSASPLFIPAGDNTSEEAKPECSYFVLNSSSGQVEEEPCVEWDFDNSTFSSTVGTEVIFDSDRLFQLACGWEYLRSTYQSIYMFGVTIGAPFNGVLADRYGRKMTVPWVFVAYSALAIGSCWIPNLSALLLSRFLMGAVHPTIQKTGYILGEGWRRREKAREKEQVEKEGEGMEVADPKWRTHIGIVLFLPWALGLMAWGGFAYLVREWRMLQLTVSLLCLAFLPTLWFMDESPRWLAVRGQHRRALRVLQRAARWNGVALPPEDELCSCSRTESRTRTPRLRTITLSLYTNYLLVGAVYFGLSLSGGDLSSDPFLYMVLTGVVELPAYTLVIPLVARYGRRAPVVAFFFLTAAALWCCPLCPQVGSMVLALIGKMSIASAFQVLDLYSSELFPTEVRTRGMSTAHVMSRVGSTCSPYIIDYLGPLYPWAPSAVFGAASVLAGLATLALPETLHVALPDTIEHLEEREIRTRRLAWLM</sequence>